<evidence type="ECO:0000313" key="2">
    <source>
        <dbReference type="Proteomes" id="UP000311382"/>
    </source>
</evidence>
<reference evidence="1 2" key="1">
    <citation type="submission" date="2019-03" db="EMBL/GenBank/DDBJ databases">
        <title>Rhodosporidium diobovatum UCD-FST 08-225 genome sequencing, assembly, and annotation.</title>
        <authorList>
            <person name="Fakankun I.U."/>
            <person name="Fristensky B."/>
            <person name="Levin D.B."/>
        </authorList>
    </citation>
    <scope>NUCLEOTIDE SEQUENCE [LARGE SCALE GENOMIC DNA]</scope>
    <source>
        <strain evidence="1 2">UCD-FST 08-225</strain>
    </source>
</reference>
<dbReference type="Proteomes" id="UP000311382">
    <property type="component" value="Unassembled WGS sequence"/>
</dbReference>
<dbReference type="GO" id="GO:0005737">
    <property type="term" value="C:cytoplasm"/>
    <property type="evidence" value="ECO:0007669"/>
    <property type="project" value="TreeGrafter"/>
</dbReference>
<comment type="caution">
    <text evidence="1">The sequence shown here is derived from an EMBL/GenBank/DDBJ whole genome shotgun (WGS) entry which is preliminary data.</text>
</comment>
<dbReference type="PANTHER" id="PTHR31285">
    <property type="entry name" value="NICOTINAMIDE MONONUCLEOTIDE ADENYLYLTRANSFERASE"/>
    <property type="match status" value="1"/>
</dbReference>
<dbReference type="OrthoDB" id="5591297at2759"/>
<protein>
    <recommendedName>
        <fullName evidence="3">Nicotinamide-nucleotide adenylyltransferase</fullName>
    </recommendedName>
</protein>
<dbReference type="GO" id="GO:0016887">
    <property type="term" value="F:ATP hydrolysis activity"/>
    <property type="evidence" value="ECO:0007669"/>
    <property type="project" value="TreeGrafter"/>
</dbReference>
<gene>
    <name evidence="1" type="ORF">DMC30DRAFT_347479</name>
</gene>
<sequence>MAPRLPLPTSPTLPVASLLPREHTPFTLVYASHARWPLPPDAPTPTAHRQPRRLRVCVLESSWNPPTLSHVSLAQHCVDADAHLLALTLGNPDKGRIDQPAVRVEMIRQVALDLATRLGGAASGNAALRNVAVAVTEAPTFTEKSKILRGELDALVKAQSGCEDDEVRLTFPVGWDTLIRIFAPKYYQPPGPDLSSSMTSLLETSDSSLVCARRGDVSKEDEADFLASDEVKKWVDKGKVALFDLPEEARQVSSTRVRQAVKEERWDDVKRDVPFDAVVNIIQREGLYR</sequence>
<dbReference type="Gene3D" id="3.40.50.620">
    <property type="entry name" value="HUPs"/>
    <property type="match status" value="1"/>
</dbReference>
<dbReference type="AlphaFoldDB" id="A0A5C5G2N0"/>
<evidence type="ECO:0008006" key="3">
    <source>
        <dbReference type="Google" id="ProtNLM"/>
    </source>
</evidence>
<evidence type="ECO:0000313" key="1">
    <source>
        <dbReference type="EMBL" id="TNY23347.1"/>
    </source>
</evidence>
<organism evidence="1 2">
    <name type="scientific">Rhodotorula diobovata</name>
    <dbReference type="NCBI Taxonomy" id="5288"/>
    <lineage>
        <taxon>Eukaryota</taxon>
        <taxon>Fungi</taxon>
        <taxon>Dikarya</taxon>
        <taxon>Basidiomycota</taxon>
        <taxon>Pucciniomycotina</taxon>
        <taxon>Microbotryomycetes</taxon>
        <taxon>Sporidiobolales</taxon>
        <taxon>Sporidiobolaceae</taxon>
        <taxon>Rhodotorula</taxon>
    </lineage>
</organism>
<keyword evidence="2" id="KW-1185">Reference proteome</keyword>
<dbReference type="PANTHER" id="PTHR31285:SF0">
    <property type="entry name" value="NICOTINAMIDE MONONUCLEOTIDE ADENYLYLTRANSFERASE"/>
    <property type="match status" value="1"/>
</dbReference>
<dbReference type="InterPro" id="IPR014729">
    <property type="entry name" value="Rossmann-like_a/b/a_fold"/>
</dbReference>
<name>A0A5C5G2N0_9BASI</name>
<dbReference type="STRING" id="5288.A0A5C5G2N0"/>
<dbReference type="EMBL" id="SOZI01000012">
    <property type="protein sequence ID" value="TNY23347.1"/>
    <property type="molecule type" value="Genomic_DNA"/>
</dbReference>
<dbReference type="GO" id="GO:0000309">
    <property type="term" value="F:nicotinamide-nucleotide adenylyltransferase activity"/>
    <property type="evidence" value="ECO:0007669"/>
    <property type="project" value="TreeGrafter"/>
</dbReference>
<proteinExistence type="predicted"/>
<dbReference type="GO" id="GO:0005634">
    <property type="term" value="C:nucleus"/>
    <property type="evidence" value="ECO:0007669"/>
    <property type="project" value="TreeGrafter"/>
</dbReference>
<accession>A0A5C5G2N0</accession>
<dbReference type="SUPFAM" id="SSF52374">
    <property type="entry name" value="Nucleotidylyl transferase"/>
    <property type="match status" value="1"/>
</dbReference>